<feature type="compositionally biased region" description="Acidic residues" evidence="1">
    <location>
        <begin position="564"/>
        <end position="573"/>
    </location>
</feature>
<feature type="compositionally biased region" description="Acidic residues" evidence="1">
    <location>
        <begin position="595"/>
        <end position="613"/>
    </location>
</feature>
<accession>A0AAV2WI86</accession>
<proteinExistence type="predicted"/>
<feature type="compositionally biased region" description="Basic and acidic residues" evidence="1">
    <location>
        <begin position="551"/>
        <end position="563"/>
    </location>
</feature>
<dbReference type="Pfam" id="PF08310">
    <property type="entry name" value="LGFP"/>
    <property type="match status" value="5"/>
</dbReference>
<evidence type="ECO:0000313" key="5">
    <source>
        <dbReference type="Proteomes" id="UP000028864"/>
    </source>
</evidence>
<dbReference type="RefSeq" id="WP_030135085.1">
    <property type="nucleotide sequence ID" value="NZ_LK021338.1"/>
</dbReference>
<evidence type="ECO:0000313" key="4">
    <source>
        <dbReference type="EMBL" id="CDQ43902.1"/>
    </source>
</evidence>
<dbReference type="Proteomes" id="UP000028864">
    <property type="component" value="Unassembled WGS sequence"/>
</dbReference>
<sequence>MTRQRTRLGSFAGRAAAVLVSAGLMAATVLLAPQVSATPEGDADAAITAAWETAGGGAEGPLGPKDGGVYPAGPGFGQNFAGGKIFFTPQTGAHIMSGAILEKYESLGGPTGDLGFPTIDEGPGRAADSRNVTFNAPDNPVIFWTPATGARVVRGAINSAWDALGGSAGVLGVPADDETTDGDVVSQKFTGGQISWDRKTRAFTTTPPELAGQLGAVQVPSDAASAIAAARRAAGGELGPLGAEEGAQYAIGADGVGQNYAGGKIFYSPATGANVVTGQILAKYESVGGPTGDLGFPTASEADGGLAPQSAVVPFAAEDKPVIFWTPDFGAVIVRGAMNAAWQKLGGATGELGAPKSDQTDNGGVINQQFNGGSISWDKAANRFSTEPAGLQSQLAGLQVPGADSPQAQADGPQANGGSDSGDKWYTWRWWWLLGLIPLVGLIAVIAMAVLRNRRSGDEDRFDDDFDDDPYDRAYYGYGQRDDQSDDPRADQTDDRGVDREGGYGPPPQDPWASLPPVGAAGSYTVDAIDGGAGEYGADEYGADEYDTDADADRGTDADRPEVQFDDDEDDVDTAPTRIETLTPQPAESVFAEADFAEPDIDESEFAESDFAESDSAQSDFAQSEFAESEFARPGLGASAFDAEPTPPAPEPEVTGGRHAAAGGDDDDDDAGWTSMRLATTDRYRAPEGYPIKADTKTGLYWAPGSRGYRDTEAEIWFSSEEFARANGFVRAD</sequence>
<feature type="compositionally biased region" description="Acidic residues" evidence="1">
    <location>
        <begin position="537"/>
        <end position="550"/>
    </location>
</feature>
<keyword evidence="3" id="KW-0732">Signal</keyword>
<feature type="region of interest" description="Disordered" evidence="1">
    <location>
        <begin position="457"/>
        <end position="519"/>
    </location>
</feature>
<feature type="chain" id="PRO_5043607040" evidence="3">
    <location>
        <begin position="27"/>
        <end position="733"/>
    </location>
</feature>
<reference evidence="4" key="1">
    <citation type="submission" date="2014-05" db="EMBL/GenBank/DDBJ databases">
        <authorList>
            <person name="Urmite Genomes"/>
        </authorList>
    </citation>
    <scope>NUCLEOTIDE SEQUENCE</scope>
    <source>
        <strain evidence="4">DSM 44074</strain>
    </source>
</reference>
<gene>
    <name evidence="4" type="ORF">BN1047_01774</name>
</gene>
<name>A0AAV2WI86_MYCNE</name>
<dbReference type="EMBL" id="LK021338">
    <property type="protein sequence ID" value="CDQ43902.1"/>
    <property type="molecule type" value="Genomic_DNA"/>
</dbReference>
<feature type="region of interest" description="Disordered" evidence="1">
    <location>
        <begin position="535"/>
        <end position="680"/>
    </location>
</feature>
<protein>
    <submittedName>
        <fullName evidence="4">LGFP repeat-containing protein</fullName>
    </submittedName>
</protein>
<dbReference type="AlphaFoldDB" id="A0AAV2WI86"/>
<feature type="transmembrane region" description="Helical" evidence="2">
    <location>
        <begin position="430"/>
        <end position="451"/>
    </location>
</feature>
<keyword evidence="2" id="KW-0812">Transmembrane</keyword>
<evidence type="ECO:0000256" key="1">
    <source>
        <dbReference type="SAM" id="MobiDB-lite"/>
    </source>
</evidence>
<keyword evidence="2" id="KW-1133">Transmembrane helix</keyword>
<dbReference type="InterPro" id="IPR013207">
    <property type="entry name" value="LGFP"/>
</dbReference>
<feature type="region of interest" description="Disordered" evidence="1">
    <location>
        <begin position="398"/>
        <end position="420"/>
    </location>
</feature>
<feature type="compositionally biased region" description="Low complexity" evidence="1">
    <location>
        <begin position="614"/>
        <end position="625"/>
    </location>
</feature>
<evidence type="ECO:0000256" key="2">
    <source>
        <dbReference type="SAM" id="Phobius"/>
    </source>
</evidence>
<evidence type="ECO:0000256" key="3">
    <source>
        <dbReference type="SAM" id="SignalP"/>
    </source>
</evidence>
<feature type="compositionally biased region" description="Basic and acidic residues" evidence="1">
    <location>
        <begin position="480"/>
        <end position="502"/>
    </location>
</feature>
<feature type="signal peptide" evidence="3">
    <location>
        <begin position="1"/>
        <end position="26"/>
    </location>
</feature>
<feature type="compositionally biased region" description="Acidic residues" evidence="1">
    <location>
        <begin position="460"/>
        <end position="470"/>
    </location>
</feature>
<reference evidence="4" key="2">
    <citation type="submission" date="2015-09" db="EMBL/GenBank/DDBJ databases">
        <title>Draft genome sequence of Mycobacterium neoaurum DSM 44074.</title>
        <authorList>
            <person name="Croce O."/>
            <person name="Robert C."/>
            <person name="Raoult D."/>
            <person name="Drancourt M."/>
        </authorList>
    </citation>
    <scope>NUCLEOTIDE SEQUENCE</scope>
    <source>
        <strain evidence="4">DSM 44074</strain>
    </source>
</reference>
<keyword evidence="2" id="KW-0472">Membrane</keyword>
<organism evidence="4 5">
    <name type="scientific">Mycolicibacterium neoaurum</name>
    <name type="common">Mycobacterium neoaurum</name>
    <dbReference type="NCBI Taxonomy" id="1795"/>
    <lineage>
        <taxon>Bacteria</taxon>
        <taxon>Bacillati</taxon>
        <taxon>Actinomycetota</taxon>
        <taxon>Actinomycetes</taxon>
        <taxon>Mycobacteriales</taxon>
        <taxon>Mycobacteriaceae</taxon>
        <taxon>Mycolicibacterium</taxon>
    </lineage>
</organism>